<evidence type="ECO:0000313" key="2">
    <source>
        <dbReference type="Proteomes" id="UP000193785"/>
    </source>
</evidence>
<keyword evidence="2" id="KW-1185">Reference proteome</keyword>
<proteinExistence type="predicted"/>
<dbReference type="Proteomes" id="UP000193785">
    <property type="component" value="Unassembled WGS sequence"/>
</dbReference>
<evidence type="ECO:0000313" key="1">
    <source>
        <dbReference type="EMBL" id="ORN03763.1"/>
    </source>
</evidence>
<organism evidence="1 2">
    <name type="scientific">Pantoea septica</name>
    <dbReference type="NCBI Taxonomy" id="472695"/>
    <lineage>
        <taxon>Bacteria</taxon>
        <taxon>Pseudomonadati</taxon>
        <taxon>Pseudomonadota</taxon>
        <taxon>Gammaproteobacteria</taxon>
        <taxon>Enterobacterales</taxon>
        <taxon>Erwiniaceae</taxon>
        <taxon>Pantoea</taxon>
    </lineage>
</organism>
<gene>
    <name evidence="1" type="ORF">HA46_00755</name>
</gene>
<protein>
    <submittedName>
        <fullName evidence="1">Uncharacterized protein</fullName>
    </submittedName>
</protein>
<reference evidence="1 2" key="1">
    <citation type="journal article" date="2017" name="Antonie Van Leeuwenhoek">
        <title>Phylogenomic resolution of the bacterial genus Pantoea and its relationship with Erwinia and Tatumella.</title>
        <authorList>
            <person name="Palmer M."/>
            <person name="Steenkamp E.T."/>
            <person name="Coetzee M.P."/>
            <person name="Chan W.Y."/>
            <person name="van Zyl E."/>
            <person name="De Maayer P."/>
            <person name="Coutinho T.A."/>
            <person name="Blom J."/>
            <person name="Smits T.H."/>
            <person name="Duffy B."/>
            <person name="Venter S.N."/>
        </authorList>
    </citation>
    <scope>NUCLEOTIDE SEQUENCE [LARGE SCALE GENOMIC DNA]</scope>
    <source>
        <strain evidence="1 2">LMG 5345</strain>
    </source>
</reference>
<accession>A0ABX3UXF6</accession>
<dbReference type="EMBL" id="MLJJ01000001">
    <property type="protein sequence ID" value="ORN03763.1"/>
    <property type="molecule type" value="Genomic_DNA"/>
</dbReference>
<dbReference type="RefSeq" id="WP_084881891.1">
    <property type="nucleotide sequence ID" value="NZ_MLJJ01000001.1"/>
</dbReference>
<comment type="caution">
    <text evidence="1">The sequence shown here is derived from an EMBL/GenBank/DDBJ whole genome shotgun (WGS) entry which is preliminary data.</text>
</comment>
<name>A0ABX3UXF6_9GAMM</name>
<sequence length="229" mass="26166">MSKRIDVTGKSGATLSAKGSGLIYTKELGWLDLGHARGTDIRLLLNQFRSGEAGTKEYYRVSYRQQMSYRGTLFNTGRYVEWEVKKGRTRREIDSIALAMMMHTASLFEHWQTRFSWVTDSGFSAEDLVSDLLGFYSVVRPTNYLDLLTIDPKEKALRRWDFYGSVGQNKNKSFLPLLFPDPNDPCIRHTPYYGKLPHWMKQIDPFTDTGSKIARPLIKNGVSFGFLAG</sequence>